<evidence type="ECO:0000259" key="3">
    <source>
        <dbReference type="PROSITE" id="PS51387"/>
    </source>
</evidence>
<name>A0A8E0QTT7_9EURO</name>
<accession>A0A8E0QTT7</accession>
<dbReference type="InterPro" id="IPR050432">
    <property type="entry name" value="FAD-linked_Oxidoreductases_BP"/>
</dbReference>
<dbReference type="InterPro" id="IPR006094">
    <property type="entry name" value="Oxid_FAD_bind_N"/>
</dbReference>
<keyword evidence="2" id="KW-0560">Oxidoreductase</keyword>
<dbReference type="PROSITE" id="PS51387">
    <property type="entry name" value="FAD_PCMH"/>
    <property type="match status" value="1"/>
</dbReference>
<dbReference type="SMART" id="SM00028">
    <property type="entry name" value="TPR"/>
    <property type="match status" value="5"/>
</dbReference>
<reference evidence="4" key="2">
    <citation type="submission" date="2021-01" db="EMBL/GenBank/DDBJ databases">
        <title>Pan-genome distribution and transcriptional activeness of fungal secondary metabolism genes in Aspergillus section Fumigati.</title>
        <authorList>
            <person name="Takahashi H."/>
            <person name="Umemura M."/>
            <person name="Ninomiya A."/>
            <person name="Kusuya Y."/>
            <person name="Urayama S."/>
            <person name="Shimizu M."/>
            <person name="Watanabe A."/>
            <person name="Kamei K."/>
            <person name="Yaguchi T."/>
            <person name="Hagiwara D."/>
        </authorList>
    </citation>
    <scope>NUCLEOTIDE SEQUENCE</scope>
    <source>
        <strain evidence="4">IFM 46973</strain>
    </source>
</reference>
<dbReference type="GO" id="GO:0016491">
    <property type="term" value="F:oxidoreductase activity"/>
    <property type="evidence" value="ECO:0007669"/>
    <property type="project" value="UniProtKB-KW"/>
</dbReference>
<reference evidence="4" key="1">
    <citation type="journal article" date="2015" name="Genome Announc.">
        <title>Draft Genome Sequence of the Pathogenic Filamentous Fungus Aspergillus udagawae Strain IFM 46973T.</title>
        <authorList>
            <person name="Kusuya Y."/>
            <person name="Takahashi-Nakaguchi A."/>
            <person name="Takahashi H."/>
            <person name="Yaguchi T."/>
        </authorList>
    </citation>
    <scope>NUCLEOTIDE SEQUENCE</scope>
    <source>
        <strain evidence="4">IFM 46973</strain>
    </source>
</reference>
<dbReference type="InterPro" id="IPR011990">
    <property type="entry name" value="TPR-like_helical_dom_sf"/>
</dbReference>
<dbReference type="SUPFAM" id="SSF56176">
    <property type="entry name" value="FAD-binding/transporter-associated domain-like"/>
    <property type="match status" value="1"/>
</dbReference>
<dbReference type="PANTHER" id="PTHR13878:SF91">
    <property type="entry name" value="FAD BINDING DOMAIN PROTEIN (AFU_ORTHOLOGUE AFUA_6G12070)-RELATED"/>
    <property type="match status" value="1"/>
</dbReference>
<dbReference type="GO" id="GO:0071949">
    <property type="term" value="F:FAD binding"/>
    <property type="evidence" value="ECO:0007669"/>
    <property type="project" value="InterPro"/>
</dbReference>
<dbReference type="Pfam" id="PF01565">
    <property type="entry name" value="FAD_binding_4"/>
    <property type="match status" value="1"/>
</dbReference>
<dbReference type="InterPro" id="IPR016169">
    <property type="entry name" value="FAD-bd_PCMH_sub2"/>
</dbReference>
<evidence type="ECO:0000313" key="4">
    <source>
        <dbReference type="EMBL" id="GIC91352.1"/>
    </source>
</evidence>
<dbReference type="Gene3D" id="1.25.40.10">
    <property type="entry name" value="Tetratricopeptide repeat domain"/>
    <property type="match status" value="2"/>
</dbReference>
<dbReference type="SUPFAM" id="SSF48452">
    <property type="entry name" value="TPR-like"/>
    <property type="match status" value="3"/>
</dbReference>
<dbReference type="AlphaFoldDB" id="A0A8E0QTT7"/>
<dbReference type="Proteomes" id="UP000036893">
    <property type="component" value="Unassembled WGS sequence"/>
</dbReference>
<comment type="similarity">
    <text evidence="1">Belongs to the oxygen-dependent FAD-linked oxidoreductase family.</text>
</comment>
<evidence type="ECO:0000256" key="1">
    <source>
        <dbReference type="ARBA" id="ARBA00005466"/>
    </source>
</evidence>
<dbReference type="InterPro" id="IPR012951">
    <property type="entry name" value="BBE"/>
</dbReference>
<dbReference type="InterPro" id="IPR016166">
    <property type="entry name" value="FAD-bd_PCMH"/>
</dbReference>
<feature type="domain" description="FAD-binding PCMH-type" evidence="3">
    <location>
        <begin position="19"/>
        <end position="203"/>
    </location>
</feature>
<evidence type="ECO:0000313" key="5">
    <source>
        <dbReference type="Proteomes" id="UP000036893"/>
    </source>
</evidence>
<dbReference type="GeneID" id="66995272"/>
<comment type="caution">
    <text evidence="4">The sequence shown here is derived from an EMBL/GenBank/DDBJ whole genome shotgun (WGS) entry which is preliminary data.</text>
</comment>
<dbReference type="Pfam" id="PF13424">
    <property type="entry name" value="TPR_12"/>
    <property type="match status" value="3"/>
</dbReference>
<dbReference type="Pfam" id="PF08031">
    <property type="entry name" value="BBE"/>
    <property type="match status" value="1"/>
</dbReference>
<dbReference type="PANTHER" id="PTHR13878">
    <property type="entry name" value="GULONOLACTONE OXIDASE"/>
    <property type="match status" value="1"/>
</dbReference>
<proteinExistence type="inferred from homology"/>
<dbReference type="Gene3D" id="3.30.465.10">
    <property type="match status" value="2"/>
</dbReference>
<sequence length="807" mass="89461">MGNTGQCFIDTPVNAPCDQGIVPYYAVRAESVEDIQKTVKFASEKDLFLVIKNTGHDHLGRSSGKGALAIWTHNLKGIDWHESFVPQGAPAAVNGIPAATLQAGEQWFDVYQAAARQGVLIVGGSARTVGAAGGFVLGGGHSPFAHYYGLAADNLLEMSIVSADGRHRVINAYSDPEYFWAVRGGGGSAWGVVTSVTYKTHPVPQNLTIGFVQFNATNNSSSTRLVSESLKLLPAVTDAGYTGYASFTQGFQAVFLQPNGTIESFNQTFASFSSLTQLPGVKGAVGAYSSTWDGYLKTFLQDPHIGTNTQDTSRLLTADIIREKADDLAEFIVDNGQTAGFNFIGKVNDKERDNTAVHEIWKHSHALLSISVDWPDNATAREKGEKRHKMVQLSKRFTEIVGPDGGTYVNEASPYEPKWQRVFWGNKYERLLSIKKRVDPTQLFVCNRSTPFRQYLGKFAEHAGTKIAEYATMRFFKLKSKKAKSPVHSLMEECSRLMDENMWQEARDKLNHVVQLLEESQGLDHEETLFMKTNLAYTLRQLGEYQEAERRDHQVYAVRLQVSGPDDIETAKSLNNLALDLKGVGRFDEALDLEEQALETFLKINGESSRETQTSMNNLANSFHRHGRLQDAARLHERALELRTQTLGKEHFETIMTMDLLGVDYRELGQLDRALHYQVEALELAEANLGEAHATTIRCSTNLATTYQRLDTADGRDKALALLEQALELSRRSFGENSSDTVPVMNNLATAYAGAGRFSDAVPLLQSAYEWNQRTLGPDHPQTRVSEGNLNYVMEKMGLTRATVFST</sequence>
<gene>
    <name evidence="4" type="ORF">Aud_007795</name>
</gene>
<protein>
    <recommendedName>
        <fullName evidence="3">FAD-binding PCMH-type domain-containing protein</fullName>
    </recommendedName>
</protein>
<dbReference type="RefSeq" id="XP_043148618.1">
    <property type="nucleotide sequence ID" value="XM_043292683.1"/>
</dbReference>
<dbReference type="InterPro" id="IPR019734">
    <property type="entry name" value="TPR_rpt"/>
</dbReference>
<organism evidence="4 5">
    <name type="scientific">Aspergillus udagawae</name>
    <dbReference type="NCBI Taxonomy" id="91492"/>
    <lineage>
        <taxon>Eukaryota</taxon>
        <taxon>Fungi</taxon>
        <taxon>Dikarya</taxon>
        <taxon>Ascomycota</taxon>
        <taxon>Pezizomycotina</taxon>
        <taxon>Eurotiomycetes</taxon>
        <taxon>Eurotiomycetidae</taxon>
        <taxon>Eurotiales</taxon>
        <taxon>Aspergillaceae</taxon>
        <taxon>Aspergillus</taxon>
        <taxon>Aspergillus subgen. Fumigati</taxon>
    </lineage>
</organism>
<evidence type="ECO:0000256" key="2">
    <source>
        <dbReference type="ARBA" id="ARBA00023002"/>
    </source>
</evidence>
<dbReference type="EMBL" id="BBXM02000006">
    <property type="protein sequence ID" value="GIC91352.1"/>
    <property type="molecule type" value="Genomic_DNA"/>
</dbReference>
<dbReference type="InterPro" id="IPR036318">
    <property type="entry name" value="FAD-bd_PCMH-like_sf"/>
</dbReference>